<organism evidence="2 3">
    <name type="scientific">Pyrococcus furiosus (strain ATCC 43587 / DSM 3638 / JCM 8422 / Vc1)</name>
    <dbReference type="NCBI Taxonomy" id="186497"/>
    <lineage>
        <taxon>Archaea</taxon>
        <taxon>Methanobacteriati</taxon>
        <taxon>Methanobacteriota</taxon>
        <taxon>Thermococci</taxon>
        <taxon>Thermococcales</taxon>
        <taxon>Thermococcaceae</taxon>
        <taxon>Pyrococcus</taxon>
    </lineage>
</organism>
<keyword evidence="1" id="KW-0677">Repeat</keyword>
<dbReference type="RefSeq" id="WP_011011457.1">
    <property type="nucleotide sequence ID" value="NC_003413.1"/>
</dbReference>
<dbReference type="SUPFAM" id="SSF48371">
    <property type="entry name" value="ARM repeat"/>
    <property type="match status" value="1"/>
</dbReference>
<dbReference type="Pfam" id="PF18817">
    <property type="entry name" value="HEAT_UF"/>
    <property type="match status" value="1"/>
</dbReference>
<dbReference type="InterPro" id="IPR040914">
    <property type="entry name" value="PH0542"/>
</dbReference>
<sequence>MEEEIDIRESLANGEDLEKILVMAKYDERILEELIKLLDDDLWTVAKNSLTILVTLAKTRKELYEPLVKKLFVMLKKSESIPLTQEVARALGQIAKERPQLIRSLVPILFANYRIGDAKIKINLSYALEEIARANPELMRDIARDIFSMLSSKNREEKLAALNFIEAMGENQFRYVAPYLPRLIALLHDRDEVVRASVVEALVHLARTNEKLRKVVIRKLEEFEDNSSLVMKAVREGLSLLTLLERGSQ</sequence>
<dbReference type="GeneID" id="41712137"/>
<name>A0A5C0XMY5_PYRFU</name>
<proteinExistence type="predicted"/>
<evidence type="ECO:0000313" key="3">
    <source>
        <dbReference type="Proteomes" id="UP000324354"/>
    </source>
</evidence>
<evidence type="ECO:0008006" key="4">
    <source>
        <dbReference type="Google" id="ProtNLM"/>
    </source>
</evidence>
<reference evidence="2 3" key="1">
    <citation type="submission" date="2017-08" db="EMBL/GenBank/DDBJ databases">
        <title>Resequencing and Reannotation of the genome of Pyrococcus furiosus type strain DSM3638.</title>
        <authorList>
            <person name="Reichelt R.M."/>
            <person name="Bunk B."/>
        </authorList>
    </citation>
    <scope>NUCLEOTIDE SEQUENCE [LARGE SCALE GENOMIC DNA]</scope>
    <source>
        <strain evidence="2 3">DSM 3638</strain>
    </source>
</reference>
<dbReference type="Proteomes" id="UP000324354">
    <property type="component" value="Chromosome"/>
</dbReference>
<gene>
    <name evidence="2" type="ORF">PFDSM3638_01670</name>
</gene>
<dbReference type="InterPro" id="IPR016024">
    <property type="entry name" value="ARM-type_fold"/>
</dbReference>
<dbReference type="InterPro" id="IPR011989">
    <property type="entry name" value="ARM-like"/>
</dbReference>
<dbReference type="Gene3D" id="1.25.10.10">
    <property type="entry name" value="Leucine-rich Repeat Variant"/>
    <property type="match status" value="1"/>
</dbReference>
<accession>A0A5C0XMY5</accession>
<protein>
    <recommendedName>
        <fullName evidence="4">TOG domain-containing protein</fullName>
    </recommendedName>
</protein>
<dbReference type="OrthoDB" id="85641at2157"/>
<dbReference type="Pfam" id="PF02985">
    <property type="entry name" value="HEAT"/>
    <property type="match status" value="1"/>
</dbReference>
<evidence type="ECO:0000256" key="1">
    <source>
        <dbReference type="ARBA" id="ARBA00022737"/>
    </source>
</evidence>
<dbReference type="InterPro" id="IPR000357">
    <property type="entry name" value="HEAT"/>
</dbReference>
<evidence type="ECO:0000313" key="2">
    <source>
        <dbReference type="EMBL" id="QEK78059.1"/>
    </source>
</evidence>
<dbReference type="AlphaFoldDB" id="A0A5C0XMY5"/>
<dbReference type="EMBL" id="CP023154">
    <property type="protein sequence ID" value="QEK78059.1"/>
    <property type="molecule type" value="Genomic_DNA"/>
</dbReference>
<dbReference type="GeneID" id="13302144"/>